<dbReference type="Pfam" id="PF13438">
    <property type="entry name" value="DUF4113"/>
    <property type="match status" value="1"/>
</dbReference>
<sequence length="431" mass="48759">MDKNTRSIALIDVNNFYVSCERVFNPKLEDKPVVVLSNNDGCAVARSNEAKALGVRMGQPWFQLKDLARRHGIIAYSSNYALYADMSNRVMSILRMFSPDQEIYSIDECFLDLTGFKTKNLVRYSQQIRQRIKQWTGLPVCVGIGSTKTLAKLANHMAKKNPEWNGVCDFNSLSFQQQADWFQRTGAGEIWSIGKRLAPKLQELGIKTVLDLKTASPSQMRACFSVVMEKTIREINGTACIELEEINPSRKQIVSSRSFGIPISDLASLEESVTLYISRAAEKLRRQQSYAGSVHVSIRTSRFNENVPYYANSMTIALPRQTDNTILLTKAALWGLRKIYRRGHKYQKAGVRLFDLSVPSQYRQLDLLGTLSVTDTKSSKLMSVMDQINSRMGRGTLKIASEGFNQPWKMKQGNKSPSYTTNWNELICVTK</sequence>
<reference evidence="7 8" key="1">
    <citation type="submission" date="2017-08" db="EMBL/GenBank/DDBJ databases">
        <authorList>
            <person name="de Groot N.N."/>
        </authorList>
    </citation>
    <scope>NUCLEOTIDE SEQUENCE [LARGE SCALE GENOMIC DNA]</scope>
    <source>
        <strain evidence="7 8">Nm15</strain>
    </source>
</reference>
<dbReference type="GO" id="GO:0009432">
    <property type="term" value="P:SOS response"/>
    <property type="evidence" value="ECO:0007669"/>
    <property type="project" value="UniProtKB-KW"/>
</dbReference>
<gene>
    <name evidence="7" type="ORF">SAMN06296273_2613</name>
</gene>
<dbReference type="Proteomes" id="UP000242498">
    <property type="component" value="Chromosome I"/>
</dbReference>
<protein>
    <submittedName>
        <fullName evidence="7">DNA polymerase V</fullName>
    </submittedName>
</protein>
<dbReference type="PANTHER" id="PTHR11076">
    <property type="entry name" value="DNA REPAIR POLYMERASE UMUC / TRANSFERASE FAMILY MEMBER"/>
    <property type="match status" value="1"/>
</dbReference>
<dbReference type="Gene3D" id="3.30.70.270">
    <property type="match status" value="1"/>
</dbReference>
<proteinExistence type="inferred from homology"/>
<name>A0A285C0Z8_9PROT</name>
<dbReference type="AlphaFoldDB" id="A0A285C0Z8"/>
<evidence type="ECO:0000256" key="2">
    <source>
        <dbReference type="ARBA" id="ARBA00022763"/>
    </source>
</evidence>
<dbReference type="OrthoDB" id="9808813at2"/>
<keyword evidence="5" id="KW-0742">SOS response</keyword>
<dbReference type="EMBL" id="LT907782">
    <property type="protein sequence ID" value="SNX61159.1"/>
    <property type="molecule type" value="Genomic_DNA"/>
</dbReference>
<dbReference type="InterPro" id="IPR001126">
    <property type="entry name" value="UmuC"/>
</dbReference>
<dbReference type="CDD" id="cd01700">
    <property type="entry name" value="PolY_Pol_V_umuC"/>
    <property type="match status" value="1"/>
</dbReference>
<dbReference type="InterPro" id="IPR043128">
    <property type="entry name" value="Rev_trsase/Diguanyl_cyclase"/>
</dbReference>
<evidence type="ECO:0000313" key="8">
    <source>
        <dbReference type="Proteomes" id="UP000242498"/>
    </source>
</evidence>
<evidence type="ECO:0000256" key="5">
    <source>
        <dbReference type="ARBA" id="ARBA00023236"/>
    </source>
</evidence>
<evidence type="ECO:0000256" key="1">
    <source>
        <dbReference type="ARBA" id="ARBA00010945"/>
    </source>
</evidence>
<dbReference type="InterPro" id="IPR025188">
    <property type="entry name" value="DUF4113"/>
</dbReference>
<dbReference type="GO" id="GO:0042276">
    <property type="term" value="P:error-prone translesion synthesis"/>
    <property type="evidence" value="ECO:0007669"/>
    <property type="project" value="TreeGrafter"/>
</dbReference>
<dbReference type="GO" id="GO:0003887">
    <property type="term" value="F:DNA-directed DNA polymerase activity"/>
    <property type="evidence" value="ECO:0007669"/>
    <property type="project" value="TreeGrafter"/>
</dbReference>
<evidence type="ECO:0000256" key="4">
    <source>
        <dbReference type="ARBA" id="ARBA00023204"/>
    </source>
</evidence>
<comment type="similarity">
    <text evidence="1">Belongs to the DNA polymerase type-Y family.</text>
</comment>
<organism evidence="7 8">
    <name type="scientific">Nitrosomonas ureae</name>
    <dbReference type="NCBI Taxonomy" id="44577"/>
    <lineage>
        <taxon>Bacteria</taxon>
        <taxon>Pseudomonadati</taxon>
        <taxon>Pseudomonadota</taxon>
        <taxon>Betaproteobacteria</taxon>
        <taxon>Nitrosomonadales</taxon>
        <taxon>Nitrosomonadaceae</taxon>
        <taxon>Nitrosomonas</taxon>
    </lineage>
</organism>
<dbReference type="NCBIfam" id="NF002955">
    <property type="entry name" value="PRK03609.1"/>
    <property type="match status" value="1"/>
</dbReference>
<dbReference type="InterPro" id="IPR050116">
    <property type="entry name" value="DNA_polymerase-Y"/>
</dbReference>
<keyword evidence="2" id="KW-0227">DNA damage</keyword>
<dbReference type="GO" id="GO:0005829">
    <property type="term" value="C:cytosol"/>
    <property type="evidence" value="ECO:0007669"/>
    <property type="project" value="TreeGrafter"/>
</dbReference>
<dbReference type="InterPro" id="IPR017961">
    <property type="entry name" value="DNA_pol_Y-fam_little_finger"/>
</dbReference>
<accession>A0A285C0Z8</accession>
<dbReference type="PROSITE" id="PS50173">
    <property type="entry name" value="UMUC"/>
    <property type="match status" value="1"/>
</dbReference>
<keyword evidence="4" id="KW-0234">DNA repair</keyword>
<dbReference type="RefSeq" id="WP_096293941.1">
    <property type="nucleotide sequence ID" value="NZ_LT907782.1"/>
</dbReference>
<dbReference type="GO" id="GO:0006281">
    <property type="term" value="P:DNA repair"/>
    <property type="evidence" value="ECO:0007669"/>
    <property type="project" value="UniProtKB-KW"/>
</dbReference>
<dbReference type="GO" id="GO:0003684">
    <property type="term" value="F:damaged DNA binding"/>
    <property type="evidence" value="ECO:0007669"/>
    <property type="project" value="InterPro"/>
</dbReference>
<dbReference type="InterPro" id="IPR043502">
    <property type="entry name" value="DNA/RNA_pol_sf"/>
</dbReference>
<keyword evidence="3" id="KW-0741">SOS mutagenesis</keyword>
<dbReference type="Gene3D" id="3.40.1170.60">
    <property type="match status" value="1"/>
</dbReference>
<evidence type="ECO:0000256" key="3">
    <source>
        <dbReference type="ARBA" id="ARBA00023199"/>
    </source>
</evidence>
<dbReference type="Gene3D" id="3.30.1490.100">
    <property type="entry name" value="DNA polymerase, Y-family, little finger domain"/>
    <property type="match status" value="1"/>
</dbReference>
<feature type="domain" description="UmuC" evidence="6">
    <location>
        <begin position="8"/>
        <end position="194"/>
    </location>
</feature>
<dbReference type="SUPFAM" id="SSF100879">
    <property type="entry name" value="Lesion bypass DNA polymerase (Y-family), little finger domain"/>
    <property type="match status" value="1"/>
</dbReference>
<dbReference type="InterPro" id="IPR036775">
    <property type="entry name" value="DNA_pol_Y-fam_lit_finger_sf"/>
</dbReference>
<dbReference type="Pfam" id="PF11799">
    <property type="entry name" value="IMS_C"/>
    <property type="match status" value="1"/>
</dbReference>
<evidence type="ECO:0000313" key="7">
    <source>
        <dbReference type="EMBL" id="SNX61159.1"/>
    </source>
</evidence>
<dbReference type="PANTHER" id="PTHR11076:SF34">
    <property type="entry name" value="PROTEIN UMUC"/>
    <property type="match status" value="1"/>
</dbReference>
<dbReference type="SUPFAM" id="SSF56672">
    <property type="entry name" value="DNA/RNA polymerases"/>
    <property type="match status" value="1"/>
</dbReference>
<dbReference type="Gene3D" id="1.10.150.20">
    <property type="entry name" value="5' to 3' exonuclease, C-terminal subdomain"/>
    <property type="match status" value="1"/>
</dbReference>
<dbReference type="Pfam" id="PF00817">
    <property type="entry name" value="IMS"/>
    <property type="match status" value="1"/>
</dbReference>
<evidence type="ECO:0000259" key="6">
    <source>
        <dbReference type="PROSITE" id="PS50173"/>
    </source>
</evidence>